<dbReference type="RefSeq" id="YP_010771005.1">
    <property type="nucleotide sequence ID" value="NC_074459.1"/>
</dbReference>
<keyword evidence="2" id="KW-1161">Viral attachment to host cell</keyword>
<accession>A0A8S5L0K5</accession>
<dbReference type="Pfam" id="PF03863">
    <property type="entry name" value="Phage_mat-A"/>
    <property type="match status" value="1"/>
</dbReference>
<evidence type="ECO:0000256" key="1">
    <source>
        <dbReference type="ARBA" id="ARBA00022581"/>
    </source>
</evidence>
<dbReference type="GO" id="GO:0039666">
    <property type="term" value="P:virion attachment to host cell pilus"/>
    <property type="evidence" value="ECO:0007669"/>
    <property type="project" value="UniProtKB-KW"/>
</dbReference>
<evidence type="ECO:0000256" key="2">
    <source>
        <dbReference type="ARBA" id="ARBA00022804"/>
    </source>
</evidence>
<keyword evidence="3" id="KW-1175">Viral attachment to host cell pilus</keyword>
<protein>
    <submittedName>
        <fullName evidence="6">Maturation protein</fullName>
    </submittedName>
</protein>
<dbReference type="GeneID" id="80400611"/>
<name>A0A8S5L0K5_9VIRU</name>
<proteinExistence type="inferred from homology"/>
<keyword evidence="3" id="KW-0946">Virion</keyword>
<keyword evidence="1" id="KW-0945">Host-virus interaction</keyword>
<evidence type="ECO:0000313" key="6">
    <source>
        <dbReference type="EMBL" id="DAD51144.1"/>
    </source>
</evidence>
<dbReference type="InterPro" id="IPR005563">
    <property type="entry name" value="A_protein"/>
</dbReference>
<keyword evidence="4" id="KW-1160">Virus entry into host cell</keyword>
<dbReference type="KEGG" id="vg:80400611"/>
<reference evidence="6" key="1">
    <citation type="submission" date="2020-09" db="EMBL/GenBank/DDBJ databases">
        <title>Leviviricetes taxonomy.</title>
        <authorList>
            <person name="Stockdale S.R."/>
            <person name="Callanan J."/>
            <person name="Adriaenssens E.M."/>
            <person name="Kuhn J.H."/>
            <person name="Rumnieks J."/>
            <person name="Shkoporov A."/>
            <person name="Draper L.A."/>
            <person name="Ross P."/>
            <person name="Hill C."/>
        </authorList>
    </citation>
    <scope>NUCLEOTIDE SEQUENCE</scope>
</reference>
<evidence type="ECO:0000256" key="3">
    <source>
        <dbReference type="ARBA" id="ARBA00023104"/>
    </source>
</evidence>
<evidence type="ECO:0000256" key="5">
    <source>
        <dbReference type="ARBA" id="ARBA00035110"/>
    </source>
</evidence>
<dbReference type="PROSITE" id="PS51257">
    <property type="entry name" value="PROKAR_LIPOPROTEIN"/>
    <property type="match status" value="1"/>
</dbReference>
<dbReference type="EMBL" id="BK013733">
    <property type="protein sequence ID" value="DAD51144.1"/>
    <property type="molecule type" value="Genomic_RNA"/>
</dbReference>
<dbReference type="Proteomes" id="UP000681405">
    <property type="component" value="Segment"/>
</dbReference>
<comment type="similarity">
    <text evidence="5">Belongs to the Leviviricetes maturation protein family.</text>
</comment>
<sequence>MPDRQVDGRATVCGTLTYYNPGGTPTLTTVGCRAVGRVSRCQDTWGNRNGANQLSISHITTELPFLNGERIVNGYVERRFVSYPIGNGGSAITDPNTIFGGLSNAQLQEDAWEILAKTNPSSSHVNIPAALGELHELPQLVRGWGTSIIKNAAKGNLSWRWGVKPMISDIRKLCKFADAANQRLSQLRKLRDGETIKKRCHLRTGNVATGPTRVLIHSNGAILYAQRQVVSHHNTWGSAEWKLLPGSNLPKLSDADLDRFNKRVALGITTHGALEAAWELVPWSWLIDWFSNVGTMLQATNNSVGCTWGRICVMRTSESRTTYDHDPVGSSTWPVYQGWYNLRFQRKQRWPTSPLIPFPLPSLAVLDAGKWSILLSLAALRR</sequence>
<evidence type="ECO:0000313" key="7">
    <source>
        <dbReference type="Proteomes" id="UP000681405"/>
    </source>
</evidence>
<gene>
    <name evidence="6" type="primary">SRR7976310_15_1</name>
</gene>
<keyword evidence="7" id="KW-1185">Reference proteome</keyword>
<organism evidence="6 7">
    <name type="scientific">ssRNA phage SRR7976310_15</name>
    <dbReference type="NCBI Taxonomy" id="2786677"/>
    <lineage>
        <taxon>Viruses</taxon>
        <taxon>Riboviria</taxon>
        <taxon>Orthornavirae</taxon>
        <taxon>Lenarviricota</taxon>
        <taxon>Leviviricetes</taxon>
        <taxon>Timlovirales</taxon>
        <taxon>Steitzviridae</taxon>
        <taxon>Bicehmovirus</taxon>
        <taxon>Bicehmovirus limihabitans</taxon>
        <taxon>Psouhdivirus limihabitans</taxon>
    </lineage>
</organism>
<evidence type="ECO:0000256" key="4">
    <source>
        <dbReference type="ARBA" id="ARBA00023296"/>
    </source>
</evidence>